<keyword evidence="10" id="KW-1185">Reference proteome</keyword>
<evidence type="ECO:0000313" key="9">
    <source>
        <dbReference type="EMBL" id="SNZ11556.1"/>
    </source>
</evidence>
<keyword evidence="3" id="KW-0488">Methylation</keyword>
<dbReference type="Gene3D" id="3.30.700.10">
    <property type="entry name" value="Glycoprotein, Type 4 Pilin"/>
    <property type="match status" value="1"/>
</dbReference>
<dbReference type="PANTHER" id="PTHR39583">
    <property type="entry name" value="TYPE II SECRETION SYSTEM PROTEIN J-RELATED"/>
    <property type="match status" value="1"/>
</dbReference>
<keyword evidence="5 8" id="KW-0812">Transmembrane</keyword>
<evidence type="ECO:0000256" key="3">
    <source>
        <dbReference type="ARBA" id="ARBA00022481"/>
    </source>
</evidence>
<name>A0A285NUJ3_9AQUI</name>
<evidence type="ECO:0000256" key="1">
    <source>
        <dbReference type="ARBA" id="ARBA00004377"/>
    </source>
</evidence>
<proteinExistence type="predicted"/>
<dbReference type="InterPro" id="IPR045584">
    <property type="entry name" value="Pilin-like"/>
</dbReference>
<dbReference type="PROSITE" id="PS00409">
    <property type="entry name" value="PROKAR_NTER_METHYL"/>
    <property type="match status" value="1"/>
</dbReference>
<dbReference type="InterPro" id="IPR012902">
    <property type="entry name" value="N_methyl_site"/>
</dbReference>
<keyword evidence="4" id="KW-0997">Cell inner membrane</keyword>
<dbReference type="GO" id="GO:0005886">
    <property type="term" value="C:plasma membrane"/>
    <property type="evidence" value="ECO:0007669"/>
    <property type="project" value="UniProtKB-SubCell"/>
</dbReference>
<evidence type="ECO:0000256" key="6">
    <source>
        <dbReference type="ARBA" id="ARBA00022989"/>
    </source>
</evidence>
<keyword evidence="2" id="KW-1003">Cell membrane</keyword>
<organism evidence="9 10">
    <name type="scientific">Persephonella hydrogeniphila</name>
    <dbReference type="NCBI Taxonomy" id="198703"/>
    <lineage>
        <taxon>Bacteria</taxon>
        <taxon>Pseudomonadati</taxon>
        <taxon>Aquificota</taxon>
        <taxon>Aquificia</taxon>
        <taxon>Aquificales</taxon>
        <taxon>Hydrogenothermaceae</taxon>
        <taxon>Persephonella</taxon>
    </lineage>
</organism>
<dbReference type="Pfam" id="PF07963">
    <property type="entry name" value="N_methyl"/>
    <property type="match status" value="1"/>
</dbReference>
<keyword evidence="7 8" id="KW-0472">Membrane</keyword>
<reference evidence="10" key="1">
    <citation type="submission" date="2017-09" db="EMBL/GenBank/DDBJ databases">
        <authorList>
            <person name="Varghese N."/>
            <person name="Submissions S."/>
        </authorList>
    </citation>
    <scope>NUCLEOTIDE SEQUENCE [LARGE SCALE GENOMIC DNA]</scope>
    <source>
        <strain evidence="10">DSM 15103</strain>
    </source>
</reference>
<evidence type="ECO:0000256" key="7">
    <source>
        <dbReference type="ARBA" id="ARBA00023136"/>
    </source>
</evidence>
<accession>A0A285NUJ3</accession>
<dbReference type="PANTHER" id="PTHR39583:SF2">
    <property type="entry name" value="TYPE II SECRETION SYSTEM PROTEIN J"/>
    <property type="match status" value="1"/>
</dbReference>
<dbReference type="NCBIfam" id="TIGR02532">
    <property type="entry name" value="IV_pilin_GFxxxE"/>
    <property type="match status" value="1"/>
</dbReference>
<feature type="transmembrane region" description="Helical" evidence="8">
    <location>
        <begin position="20"/>
        <end position="42"/>
    </location>
</feature>
<gene>
    <name evidence="9" type="ORF">SAMN06265182_2078</name>
</gene>
<evidence type="ECO:0000313" key="10">
    <source>
        <dbReference type="Proteomes" id="UP000219036"/>
    </source>
</evidence>
<evidence type="ECO:0000256" key="4">
    <source>
        <dbReference type="ARBA" id="ARBA00022519"/>
    </source>
</evidence>
<evidence type="ECO:0000256" key="2">
    <source>
        <dbReference type="ARBA" id="ARBA00022475"/>
    </source>
</evidence>
<dbReference type="OrthoDB" id="15458at2"/>
<comment type="subcellular location">
    <subcellularLocation>
        <location evidence="1">Cell inner membrane</location>
        <topology evidence="1">Single-pass membrane protein</topology>
    </subcellularLocation>
</comment>
<dbReference type="AlphaFoldDB" id="A0A285NUJ3"/>
<dbReference type="Proteomes" id="UP000219036">
    <property type="component" value="Unassembled WGS sequence"/>
</dbReference>
<evidence type="ECO:0000256" key="5">
    <source>
        <dbReference type="ARBA" id="ARBA00022692"/>
    </source>
</evidence>
<dbReference type="InterPro" id="IPR051621">
    <property type="entry name" value="T2SS_protein_J"/>
</dbReference>
<evidence type="ECO:0000256" key="8">
    <source>
        <dbReference type="SAM" id="Phobius"/>
    </source>
</evidence>
<keyword evidence="6 8" id="KW-1133">Transmembrane helix</keyword>
<dbReference type="EMBL" id="OBEI01000015">
    <property type="protein sequence ID" value="SNZ11556.1"/>
    <property type="molecule type" value="Genomic_DNA"/>
</dbReference>
<dbReference type="RefSeq" id="WP_097001217.1">
    <property type="nucleotide sequence ID" value="NZ_OBEI01000015.1"/>
</dbReference>
<protein>
    <submittedName>
        <fullName evidence="9">Type IV pilus assembly protein PilA</fullName>
    </submittedName>
</protein>
<sequence length="146" mass="15395">MKTLQEKLEERKKKEGGFTLIELLIVIAIIAILASIAIPQYMKYQRKAKVSSYAEPIARGCIMDVVSYCVENPGQSINSSATPNCVANATTPGGTVTQDTAPSGTCGDDGTAPQTAAVYTLDGVDDYAARCEVTAQGDIKCSVVAQ</sequence>
<dbReference type="SUPFAM" id="SSF54523">
    <property type="entry name" value="Pili subunits"/>
    <property type="match status" value="1"/>
</dbReference>